<comment type="caution">
    <text evidence="3">The sequence shown here is derived from an EMBL/GenBank/DDBJ whole genome shotgun (WGS) entry which is preliminary data.</text>
</comment>
<feature type="domain" description="Mammalian cell entry C-terminal" evidence="2">
    <location>
        <begin position="166"/>
        <end position="297"/>
    </location>
</feature>
<dbReference type="PROSITE" id="PS51257">
    <property type="entry name" value="PROKAR_LIPOPROTEIN"/>
    <property type="match status" value="1"/>
</dbReference>
<dbReference type="Proteomes" id="UP000193387">
    <property type="component" value="Unassembled WGS sequence"/>
</dbReference>
<organism evidence="3 4">
    <name type="scientific">Mycobacterium saskatchewanense</name>
    <dbReference type="NCBI Taxonomy" id="220927"/>
    <lineage>
        <taxon>Bacteria</taxon>
        <taxon>Bacillati</taxon>
        <taxon>Actinomycetota</taxon>
        <taxon>Actinomycetes</taxon>
        <taxon>Mycobacteriales</taxon>
        <taxon>Mycobacteriaceae</taxon>
        <taxon>Mycobacterium</taxon>
        <taxon>Mycobacterium simiae complex</taxon>
    </lineage>
</organism>
<keyword evidence="4" id="KW-1185">Reference proteome</keyword>
<feature type="domain" description="Mce/MlaD" evidence="1">
    <location>
        <begin position="44"/>
        <end position="119"/>
    </location>
</feature>
<dbReference type="AlphaFoldDB" id="A0AAJ3NSU4"/>
<protein>
    <submittedName>
        <fullName evidence="3">Mammalian cell entry protein</fullName>
    </submittedName>
</protein>
<dbReference type="PANTHER" id="PTHR33371">
    <property type="entry name" value="INTERMEMBRANE PHOSPHOLIPID TRANSPORT SYSTEM BINDING PROTEIN MLAD-RELATED"/>
    <property type="match status" value="1"/>
</dbReference>
<dbReference type="Pfam" id="PF02470">
    <property type="entry name" value="MlaD"/>
    <property type="match status" value="1"/>
</dbReference>
<dbReference type="InterPro" id="IPR003399">
    <property type="entry name" value="Mce/MlaD"/>
</dbReference>
<name>A0AAJ3NSU4_9MYCO</name>
<dbReference type="InterPro" id="IPR005693">
    <property type="entry name" value="Mce"/>
</dbReference>
<dbReference type="InterPro" id="IPR024516">
    <property type="entry name" value="Mce_C"/>
</dbReference>
<accession>A0AAJ3NSU4</accession>
<dbReference type="NCBIfam" id="TIGR00996">
    <property type="entry name" value="Mtu_fam_mce"/>
    <property type="match status" value="1"/>
</dbReference>
<evidence type="ECO:0000259" key="2">
    <source>
        <dbReference type="Pfam" id="PF11887"/>
    </source>
</evidence>
<dbReference type="InterPro" id="IPR052336">
    <property type="entry name" value="MlaD_Phospholipid_Transporter"/>
</dbReference>
<dbReference type="RefSeq" id="WP_085254910.1">
    <property type="nucleotide sequence ID" value="NZ_AP022573.1"/>
</dbReference>
<evidence type="ECO:0000259" key="1">
    <source>
        <dbReference type="Pfam" id="PF02470"/>
    </source>
</evidence>
<reference evidence="3 4" key="1">
    <citation type="submission" date="2016-01" db="EMBL/GenBank/DDBJ databases">
        <title>The new phylogeny of the genus Mycobacterium.</title>
        <authorList>
            <person name="Tarcisio F."/>
            <person name="Conor M."/>
            <person name="Antonella G."/>
            <person name="Elisabetta G."/>
            <person name="Giulia F.S."/>
            <person name="Sara T."/>
            <person name="Anna F."/>
            <person name="Clotilde B."/>
            <person name="Roberto B."/>
            <person name="Veronica D.S."/>
            <person name="Fabio R."/>
            <person name="Monica P."/>
            <person name="Olivier J."/>
            <person name="Enrico T."/>
            <person name="Nicola S."/>
        </authorList>
    </citation>
    <scope>NUCLEOTIDE SEQUENCE [LARGE SCALE GENOMIC DNA]</scope>
    <source>
        <strain evidence="3 4">DSM 44616</strain>
    </source>
</reference>
<dbReference type="GO" id="GO:0005576">
    <property type="term" value="C:extracellular region"/>
    <property type="evidence" value="ECO:0007669"/>
    <property type="project" value="TreeGrafter"/>
</dbReference>
<dbReference type="Pfam" id="PF11887">
    <property type="entry name" value="Mce4_CUP1"/>
    <property type="match status" value="1"/>
</dbReference>
<sequence>MNRFARSRVGLGLLVALLTAASGCGWRGVNSLPLPGTEGHGPRSYKVQAQLPEVTNLQQNSRVRVGDVTVGNVSKIERQGWHALITMTLNGDVELPANATATVGQTSLLGTLHVELAPPKDVAPKGKLHDGSLIPLRAGGFYPSTEQTLAAVSALFNGGGLGQVQDITKAFSTAFAGREQDLKSLITQLDQFIGHLDEQKHDIIAATDSLNGLVGQFADQRPVLDKALRTIPDALAVLKEQREDLTNALDQFGKFSAVSADAINKTKENIVKELSDIGPVLQSLANAGPAMTRSLSMLSTYPWPKEQINNWVRGDYVNLTGIFDLTLSRLDAGFLTGTRWEGKLTEVEMRWGRTIGQIPSPYTAGNPLVVPYKVDQGP</sequence>
<dbReference type="PANTHER" id="PTHR33371:SF15">
    <property type="entry name" value="LIPOPROTEIN LPRN"/>
    <property type="match status" value="1"/>
</dbReference>
<dbReference type="EMBL" id="LQPR01000021">
    <property type="protein sequence ID" value="ORW72908.1"/>
    <property type="molecule type" value="Genomic_DNA"/>
</dbReference>
<proteinExistence type="predicted"/>
<evidence type="ECO:0000313" key="3">
    <source>
        <dbReference type="EMBL" id="ORW72908.1"/>
    </source>
</evidence>
<evidence type="ECO:0000313" key="4">
    <source>
        <dbReference type="Proteomes" id="UP000193387"/>
    </source>
</evidence>
<gene>
    <name evidence="3" type="ORF">AWC23_08610</name>
</gene>